<dbReference type="GO" id="GO:0008270">
    <property type="term" value="F:zinc ion binding"/>
    <property type="evidence" value="ECO:0007669"/>
    <property type="project" value="InterPro"/>
</dbReference>
<proteinExistence type="predicted"/>
<dbReference type="RefSeq" id="WP_145259395.1">
    <property type="nucleotide sequence ID" value="NZ_CP036279.1"/>
</dbReference>
<dbReference type="EMBL" id="CP036279">
    <property type="protein sequence ID" value="QDU62558.1"/>
    <property type="molecule type" value="Genomic_DNA"/>
</dbReference>
<keyword evidence="6" id="KW-0645">Protease</keyword>
<accession>A0A518B6F9</accession>
<protein>
    <submittedName>
        <fullName evidence="6">Aminopeptidase N</fullName>
        <ecNumber evidence="6">3.4.11.2</ecNumber>
    </submittedName>
</protein>
<comment type="subcellular location">
    <subcellularLocation>
        <location evidence="1">Membrane</location>
    </subcellularLocation>
</comment>
<dbReference type="OrthoDB" id="9814383at2"/>
<dbReference type="PANTHER" id="PTHR45726">
    <property type="entry name" value="LEUKOTRIENE A-4 HYDROLASE"/>
    <property type="match status" value="1"/>
</dbReference>
<feature type="chain" id="PRO_5021737673" evidence="3">
    <location>
        <begin position="21"/>
        <end position="1031"/>
    </location>
</feature>
<keyword evidence="6" id="KW-0031">Aminopeptidase</keyword>
<sequence precursor="true">MTWPAVTLLLFLSWSTVAQATVDEAPAALDVRTVTLAEDHSGAASGPGLLPPTGSTSFPQAANVQNATLHQHDVLVAPDCPACCLRPTSWAEPPPWLPDYSIKAEVDPNCRTVRVHQNVVWTNPTAVPTDRLVFHIYPNHRPTKKQLEVYERTLESLRLDPRIGIDRDGERIHIRKIQMGDAELSYSIDAEHDTVMTVPLPITVGPGESVEVTLDYDLEIPPVQGRFGQYNGITSLLNWYPVLAYYGGEGWAPVPFVGWHQPWFNEAGHYHVELTVPQGEIVVASGQMVAAANDDRGMRHLSYEGRGLRDFAVTMSPRFELHQAEVDGIKVTVAAVPEHRYYARMALETAVECLPLYTKWFGPYAYPEFKISESYFGWNGNETSGMVCLDARVFEAPRLGRVYIDSLVGHEICHQWWYAAVGTDGFHETWMDEGLVSYLSQLRMQEKYGRDVQILNWPRYAQWLPNISYRTLQHYGYQLYYNRGGRGISQSSLPTMGHLHNVFFLAYDRGSLIFSMLHQRLGNECFFNFLATVYAKYRFRILFVSDFERELDEYTGHSWKPFFDAWLRSPGVTDWKIKKVRVEEFDGGFKTNVLIKQRKEIDEPIDLGFAYEKKGPIVGTVRVDPHLPVEGNTSLQQVGPHEWEVTLVTPERPKQIILDPDERVLDVNPANNRWKWDPEIRLTPIYNPLDETPIVYPLNRPSIAAGPGIDLDGRIGIRGSLISPTKYRVSPYYAYSWADAQQGVGVDSEFFNLPLPNFSVGGRYERTVADGISLAPANQGKFFLRWYQAYTSSYVYDYNAYAETYFLFGQNFFPGVNIRREAPPGIENYTDIRAIGLRYHLDTRMPYWNPEKGYQLDAGVEFGFHAFGAGESFQRGWAQLSAVHKLPEGLGWFSDTRVVGRLAGGVGSPDNGQHFRFGGPLRFRGYRSEDVEGNAFWLTSLEWRLPLLKRINVGVCDNMINLQELWGGVFIDMGDSFILQTNQGFDQAIGWSTYFDFALLSFVEEMTLRVDYAYSLQAERGLMWVGLFYAF</sequence>
<dbReference type="InterPro" id="IPR000184">
    <property type="entry name" value="Bac_surfAg_D15"/>
</dbReference>
<dbReference type="GO" id="GO:0019867">
    <property type="term" value="C:outer membrane"/>
    <property type="evidence" value="ECO:0007669"/>
    <property type="project" value="InterPro"/>
</dbReference>
<dbReference type="InterPro" id="IPR014782">
    <property type="entry name" value="Peptidase_M1_dom"/>
</dbReference>
<feature type="domain" description="Peptidase M1 membrane alanine aminopeptidase" evidence="5">
    <location>
        <begin position="346"/>
        <end position="566"/>
    </location>
</feature>
<evidence type="ECO:0000259" key="4">
    <source>
        <dbReference type="Pfam" id="PF01103"/>
    </source>
</evidence>
<gene>
    <name evidence="6" type="primary">pepN_1</name>
    <name evidence="6" type="ORF">Pan216_34250</name>
</gene>
<dbReference type="InterPro" id="IPR034015">
    <property type="entry name" value="M1_LTA4H"/>
</dbReference>
<dbReference type="Proteomes" id="UP000317093">
    <property type="component" value="Chromosome"/>
</dbReference>
<dbReference type="GO" id="GO:0008237">
    <property type="term" value="F:metallopeptidase activity"/>
    <property type="evidence" value="ECO:0007669"/>
    <property type="project" value="InterPro"/>
</dbReference>
<dbReference type="GO" id="GO:0016285">
    <property type="term" value="F:alanyl aminopeptidase activity"/>
    <property type="evidence" value="ECO:0007669"/>
    <property type="project" value="UniProtKB-EC"/>
</dbReference>
<evidence type="ECO:0000256" key="1">
    <source>
        <dbReference type="ARBA" id="ARBA00004370"/>
    </source>
</evidence>
<dbReference type="CDD" id="cd09604">
    <property type="entry name" value="M1_APN_like"/>
    <property type="match status" value="1"/>
</dbReference>
<dbReference type="InterPro" id="IPR027268">
    <property type="entry name" value="Peptidase_M4/M1_CTD_sf"/>
</dbReference>
<organism evidence="6 7">
    <name type="scientific">Kolteria novifilia</name>
    <dbReference type="NCBI Taxonomy" id="2527975"/>
    <lineage>
        <taxon>Bacteria</taxon>
        <taxon>Pseudomonadati</taxon>
        <taxon>Planctomycetota</taxon>
        <taxon>Planctomycetia</taxon>
        <taxon>Kolteriales</taxon>
        <taxon>Kolteriaceae</taxon>
        <taxon>Kolteria</taxon>
    </lineage>
</organism>
<feature type="signal peptide" evidence="3">
    <location>
        <begin position="1"/>
        <end position="20"/>
    </location>
</feature>
<keyword evidence="3" id="KW-0732">Signal</keyword>
<dbReference type="Gene3D" id="2.40.160.50">
    <property type="entry name" value="membrane protein fhac: a member of the omp85/tpsb transporter family"/>
    <property type="match status" value="1"/>
</dbReference>
<keyword evidence="6" id="KW-0378">Hydrolase</keyword>
<evidence type="ECO:0000259" key="5">
    <source>
        <dbReference type="Pfam" id="PF01433"/>
    </source>
</evidence>
<evidence type="ECO:0000256" key="2">
    <source>
        <dbReference type="ARBA" id="ARBA00023136"/>
    </source>
</evidence>
<dbReference type="Pfam" id="PF01103">
    <property type="entry name" value="Omp85"/>
    <property type="match status" value="1"/>
</dbReference>
<evidence type="ECO:0000256" key="3">
    <source>
        <dbReference type="SAM" id="SignalP"/>
    </source>
</evidence>
<dbReference type="PANTHER" id="PTHR45726:SF3">
    <property type="entry name" value="LEUKOTRIENE A-4 HYDROLASE"/>
    <property type="match status" value="1"/>
</dbReference>
<dbReference type="AlphaFoldDB" id="A0A518B6F9"/>
<feature type="domain" description="Bacterial surface antigen (D15)" evidence="4">
    <location>
        <begin position="831"/>
        <end position="984"/>
    </location>
</feature>
<dbReference type="KEGG" id="knv:Pan216_34250"/>
<dbReference type="Pfam" id="PF01433">
    <property type="entry name" value="Peptidase_M1"/>
    <property type="match status" value="1"/>
</dbReference>
<evidence type="ECO:0000313" key="6">
    <source>
        <dbReference type="EMBL" id="QDU62558.1"/>
    </source>
</evidence>
<keyword evidence="2" id="KW-0472">Membrane</keyword>
<reference evidence="6 7" key="1">
    <citation type="submission" date="2019-02" db="EMBL/GenBank/DDBJ databases">
        <title>Deep-cultivation of Planctomycetes and their phenomic and genomic characterization uncovers novel biology.</title>
        <authorList>
            <person name="Wiegand S."/>
            <person name="Jogler M."/>
            <person name="Boedeker C."/>
            <person name="Pinto D."/>
            <person name="Vollmers J."/>
            <person name="Rivas-Marin E."/>
            <person name="Kohn T."/>
            <person name="Peeters S.H."/>
            <person name="Heuer A."/>
            <person name="Rast P."/>
            <person name="Oberbeckmann S."/>
            <person name="Bunk B."/>
            <person name="Jeske O."/>
            <person name="Meyerdierks A."/>
            <person name="Storesund J.E."/>
            <person name="Kallscheuer N."/>
            <person name="Luecker S."/>
            <person name="Lage O.M."/>
            <person name="Pohl T."/>
            <person name="Merkel B.J."/>
            <person name="Hornburger P."/>
            <person name="Mueller R.-W."/>
            <person name="Bruemmer F."/>
            <person name="Labrenz M."/>
            <person name="Spormann A.M."/>
            <person name="Op den Camp H."/>
            <person name="Overmann J."/>
            <person name="Amann R."/>
            <person name="Jetten M.S.M."/>
            <person name="Mascher T."/>
            <person name="Medema M.H."/>
            <person name="Devos D.P."/>
            <person name="Kaster A.-K."/>
            <person name="Ovreas L."/>
            <person name="Rohde M."/>
            <person name="Galperin M.Y."/>
            <person name="Jogler C."/>
        </authorList>
    </citation>
    <scope>NUCLEOTIDE SEQUENCE [LARGE SCALE GENOMIC DNA]</scope>
    <source>
        <strain evidence="6 7">Pan216</strain>
    </source>
</reference>
<name>A0A518B6F9_9BACT</name>
<keyword evidence="7" id="KW-1185">Reference proteome</keyword>
<dbReference type="SUPFAM" id="SSF55486">
    <property type="entry name" value="Metalloproteases ('zincins'), catalytic domain"/>
    <property type="match status" value="1"/>
</dbReference>
<dbReference type="Gene3D" id="1.10.390.10">
    <property type="entry name" value="Neutral Protease Domain 2"/>
    <property type="match status" value="1"/>
</dbReference>
<evidence type="ECO:0000313" key="7">
    <source>
        <dbReference type="Proteomes" id="UP000317093"/>
    </source>
</evidence>
<dbReference type="EC" id="3.4.11.2" evidence="6"/>